<dbReference type="Pfam" id="PF14258">
    <property type="entry name" value="DUF4350"/>
    <property type="match status" value="1"/>
</dbReference>
<dbReference type="Proteomes" id="UP001226389">
    <property type="component" value="Unassembled WGS sequence"/>
</dbReference>
<evidence type="ECO:0000259" key="3">
    <source>
        <dbReference type="Pfam" id="PF14258"/>
    </source>
</evidence>
<accession>A0ABT9UD35</accession>
<evidence type="ECO:0000313" key="4">
    <source>
        <dbReference type="EMBL" id="MDQ0117561.1"/>
    </source>
</evidence>
<evidence type="ECO:0000256" key="2">
    <source>
        <dbReference type="SAM" id="Phobius"/>
    </source>
</evidence>
<keyword evidence="2" id="KW-0472">Membrane</keyword>
<comment type="caution">
    <text evidence="4">The sequence shown here is derived from an EMBL/GenBank/DDBJ whole genome shotgun (WGS) entry which is preliminary data.</text>
</comment>
<feature type="region of interest" description="Disordered" evidence="1">
    <location>
        <begin position="1"/>
        <end position="29"/>
    </location>
</feature>
<sequence length="406" mass="42231">MSGPTIAGTDRAPATRKSQEPGPTGRKAPARTLKKWLRQHRAATAAAAVVAAALALLIGTQLAPKGDRAPLSVHNAGPEGARALGEILGRHGVSVHTPGRFDAALDDLHSSSSPTLLLYDRNGVLDRQQLAGLMAAADRIVVVTPRLDTLAALDSGIHQAGVVPDASPVLDPGCTHPDAEAAGQVTGHKGFVYDGGTTCYRAAGTAGMLAVSGDGRLAVLGSTAVLGNDKLDELGNAALAVRLLGAAPDLVWYLPSIEDAAANGSGKTLDDLAPGWARFLGPWLLLVAVVAILWRGRRHGPLVFEPLPVVVKAVETAEGRARLYQDSRAVDQARDNLRAGLLVRLSGKLRLGPGATAEDTIAAAARLLGRDAAGVRALVNERPTTEARLVAWSQALDKLEKEVMTR</sequence>
<organism evidence="4 5">
    <name type="scientific">Pseudarthrobacter defluvii</name>
    <dbReference type="NCBI Taxonomy" id="410837"/>
    <lineage>
        <taxon>Bacteria</taxon>
        <taxon>Bacillati</taxon>
        <taxon>Actinomycetota</taxon>
        <taxon>Actinomycetes</taxon>
        <taxon>Micrococcales</taxon>
        <taxon>Micrococcaceae</taxon>
        <taxon>Pseudarthrobacter</taxon>
    </lineage>
</organism>
<feature type="domain" description="DUF4350" evidence="3">
    <location>
        <begin position="74"/>
        <end position="244"/>
    </location>
</feature>
<name>A0ABT9UD35_9MICC</name>
<proteinExistence type="predicted"/>
<dbReference type="RefSeq" id="WP_307488442.1">
    <property type="nucleotide sequence ID" value="NZ_JAUSSY010000002.1"/>
</dbReference>
<feature type="transmembrane region" description="Helical" evidence="2">
    <location>
        <begin position="42"/>
        <end position="63"/>
    </location>
</feature>
<protein>
    <recommendedName>
        <fullName evidence="3">DUF4350 domain-containing protein</fullName>
    </recommendedName>
</protein>
<evidence type="ECO:0000256" key="1">
    <source>
        <dbReference type="SAM" id="MobiDB-lite"/>
    </source>
</evidence>
<evidence type="ECO:0000313" key="5">
    <source>
        <dbReference type="Proteomes" id="UP001226389"/>
    </source>
</evidence>
<gene>
    <name evidence="4" type="ORF">J2T22_000731</name>
</gene>
<dbReference type="InterPro" id="IPR025646">
    <property type="entry name" value="DUF4350"/>
</dbReference>
<keyword evidence="2" id="KW-0812">Transmembrane</keyword>
<keyword evidence="5" id="KW-1185">Reference proteome</keyword>
<keyword evidence="2" id="KW-1133">Transmembrane helix</keyword>
<dbReference type="EMBL" id="JAUSSY010000002">
    <property type="protein sequence ID" value="MDQ0117561.1"/>
    <property type="molecule type" value="Genomic_DNA"/>
</dbReference>
<reference evidence="4 5" key="1">
    <citation type="submission" date="2023-07" db="EMBL/GenBank/DDBJ databases">
        <title>Sorghum-associated microbial communities from plants grown in Nebraska, USA.</title>
        <authorList>
            <person name="Schachtman D."/>
        </authorList>
    </citation>
    <scope>NUCLEOTIDE SEQUENCE [LARGE SCALE GENOMIC DNA]</scope>
    <source>
        <strain evidence="4 5">DS994</strain>
    </source>
</reference>